<organism evidence="1 2">
    <name type="scientific">Iamia majanohamensis</name>
    <dbReference type="NCBI Taxonomy" id="467976"/>
    <lineage>
        <taxon>Bacteria</taxon>
        <taxon>Bacillati</taxon>
        <taxon>Actinomycetota</taxon>
        <taxon>Acidimicrobiia</taxon>
        <taxon>Acidimicrobiales</taxon>
        <taxon>Iamiaceae</taxon>
        <taxon>Iamia</taxon>
    </lineage>
</organism>
<dbReference type="SUPFAM" id="SSF55729">
    <property type="entry name" value="Acyl-CoA N-acyltransferases (Nat)"/>
    <property type="match status" value="1"/>
</dbReference>
<name>A0AAE9YB12_9ACTN</name>
<dbReference type="Gene3D" id="3.40.630.30">
    <property type="match status" value="1"/>
</dbReference>
<dbReference type="InterPro" id="IPR016181">
    <property type="entry name" value="Acyl_CoA_acyltransferase"/>
</dbReference>
<accession>A0AAE9YB12</accession>
<dbReference type="RefSeq" id="WP_272735229.1">
    <property type="nucleotide sequence ID" value="NZ_CP116942.1"/>
</dbReference>
<evidence type="ECO:0008006" key="3">
    <source>
        <dbReference type="Google" id="ProtNLM"/>
    </source>
</evidence>
<evidence type="ECO:0000313" key="2">
    <source>
        <dbReference type="Proteomes" id="UP001216390"/>
    </source>
</evidence>
<keyword evidence="2" id="KW-1185">Reference proteome</keyword>
<gene>
    <name evidence="1" type="ORF">PO878_14450</name>
</gene>
<evidence type="ECO:0000313" key="1">
    <source>
        <dbReference type="EMBL" id="WCO65702.1"/>
    </source>
</evidence>
<dbReference type="KEGG" id="ima:PO878_14450"/>
<dbReference type="AlphaFoldDB" id="A0AAE9YB12"/>
<protein>
    <recommendedName>
        <fullName evidence="3">N-acetyltransferase domain-containing protein</fullName>
    </recommendedName>
</protein>
<sequence length="197" mass="21242">MTVQVVSGDPLMDRATAIYRQMLTAAGVEGAEAASPPQERPPGRTTFHVAVGPDGIVLGVLHATFGSLDQLATAGLIDPDERLAGPICECPSVAVQPEAAGQGITELLYRSVYCFARRQGARSLAVIVDPLSLDLFREDYGIQFRPLGPVTRHLGFEQVAAGGELERLESGVRRTRPEFFAFLTEPFTASERTRFGL</sequence>
<dbReference type="EMBL" id="CP116942">
    <property type="protein sequence ID" value="WCO65702.1"/>
    <property type="molecule type" value="Genomic_DNA"/>
</dbReference>
<reference evidence="1" key="1">
    <citation type="submission" date="2023-01" db="EMBL/GenBank/DDBJ databases">
        <title>The diversity of Class Acidimicrobiia in South China Sea sediment environments and the proposal of Iamia marina sp. nov., a novel species of the genus Iamia.</title>
        <authorList>
            <person name="He Y."/>
            <person name="Tian X."/>
        </authorList>
    </citation>
    <scope>NUCLEOTIDE SEQUENCE</scope>
    <source>
        <strain evidence="1">DSM 19957</strain>
    </source>
</reference>
<proteinExistence type="predicted"/>
<dbReference type="Proteomes" id="UP001216390">
    <property type="component" value="Chromosome"/>
</dbReference>